<reference evidence="1 2" key="1">
    <citation type="submission" date="2013-09" db="EMBL/GenBank/DDBJ databases">
        <title>High correlation between genotypes and phenotypes of environmental bacteria Comamonas testosteroni strains.</title>
        <authorList>
            <person name="Liu L."/>
            <person name="Zhu W."/>
            <person name="Xia X."/>
            <person name="Xu B."/>
            <person name="Luo M."/>
            <person name="Wang G."/>
        </authorList>
    </citation>
    <scope>NUCLEOTIDE SEQUENCE [LARGE SCALE GENOMIC DNA]</scope>
    <source>
        <strain evidence="1 2">JL14</strain>
    </source>
</reference>
<dbReference type="AlphaFoldDB" id="A0A0E3C2N2"/>
<proteinExistence type="predicted"/>
<protein>
    <submittedName>
        <fullName evidence="1">Uncharacterized protein</fullName>
    </submittedName>
</protein>
<name>A0A0E3C2N2_9BURK</name>
<comment type="caution">
    <text evidence="1">The sequence shown here is derived from an EMBL/GenBank/DDBJ whole genome shotgun (WGS) entry which is preliminary data.</text>
</comment>
<organism evidence="1 2">
    <name type="scientific">Comamonas thiooxydans</name>
    <dbReference type="NCBI Taxonomy" id="363952"/>
    <lineage>
        <taxon>Bacteria</taxon>
        <taxon>Pseudomonadati</taxon>
        <taxon>Pseudomonadota</taxon>
        <taxon>Betaproteobacteria</taxon>
        <taxon>Burkholderiales</taxon>
        <taxon>Comamonadaceae</taxon>
        <taxon>Comamonas</taxon>
    </lineage>
</organism>
<dbReference type="RefSeq" id="WP_034379498.1">
    <property type="nucleotide sequence ID" value="NZ_AWTN01000089.1"/>
</dbReference>
<dbReference type="Proteomes" id="UP000029567">
    <property type="component" value="Unassembled WGS sequence"/>
</dbReference>
<evidence type="ECO:0000313" key="2">
    <source>
        <dbReference type="Proteomes" id="UP000029567"/>
    </source>
</evidence>
<accession>A0A0E3C2N2</accession>
<sequence>MDHQEIMDAVLPDATSHTDYERVLRSIARCFEKRAAIPILLNGEATTNPFGHTSIESPFWLPGATLRLAISYQGLEGQTYKSVIAIKIDDTAGFAGSSYGS</sequence>
<evidence type="ECO:0000313" key="1">
    <source>
        <dbReference type="EMBL" id="KGG92260.1"/>
    </source>
</evidence>
<dbReference type="EMBL" id="AWTN01000089">
    <property type="protein sequence ID" value="KGG92260.1"/>
    <property type="molecule type" value="Genomic_DNA"/>
</dbReference>
<gene>
    <name evidence="1" type="ORF">P245_12575</name>
</gene>